<dbReference type="InterPro" id="IPR001431">
    <property type="entry name" value="Pept_M16_Zn_BS"/>
</dbReference>
<evidence type="ECO:0000313" key="6">
    <source>
        <dbReference type="Proteomes" id="UP000010471"/>
    </source>
</evidence>
<dbReference type="PROSITE" id="PS00143">
    <property type="entry name" value="INSULINASE"/>
    <property type="match status" value="1"/>
</dbReference>
<dbReference type="InterPro" id="IPR011249">
    <property type="entry name" value="Metalloenz_LuxS/M16"/>
</dbReference>
<dbReference type="Gene3D" id="3.30.830.10">
    <property type="entry name" value="Metalloenzyme, LuxS/M16 peptidase-like"/>
    <property type="match status" value="2"/>
</dbReference>
<protein>
    <submittedName>
        <fullName evidence="5">Putative Zn-dependent peptidase</fullName>
    </submittedName>
</protein>
<organism evidence="5 6">
    <name type="scientific">Allocoleopsis franciscana PCC 7113</name>
    <dbReference type="NCBI Taxonomy" id="1173027"/>
    <lineage>
        <taxon>Bacteria</taxon>
        <taxon>Bacillati</taxon>
        <taxon>Cyanobacteriota</taxon>
        <taxon>Cyanophyceae</taxon>
        <taxon>Coleofasciculales</taxon>
        <taxon>Coleofasciculaceae</taxon>
        <taxon>Allocoleopsis</taxon>
        <taxon>Allocoleopsis franciscana</taxon>
    </lineage>
</organism>
<gene>
    <name evidence="5" type="ORF">Mic7113_6133</name>
</gene>
<dbReference type="InterPro" id="IPR011765">
    <property type="entry name" value="Pept_M16_N"/>
</dbReference>
<dbReference type="InterPro" id="IPR007863">
    <property type="entry name" value="Peptidase_M16_C"/>
</dbReference>
<dbReference type="RefSeq" id="WP_015185856.1">
    <property type="nucleotide sequence ID" value="NC_019738.1"/>
</dbReference>
<dbReference type="GO" id="GO:0004222">
    <property type="term" value="F:metalloendopeptidase activity"/>
    <property type="evidence" value="ECO:0007669"/>
    <property type="project" value="InterPro"/>
</dbReference>
<sequence>MLTEPLIASKFPADVFRLANGLTVIYQHLPATPVVVVDVWVRAGASTEPDQWSGMAHFLEHMIFKGSERFAPGVFDMVIESRGGVSNAATSHDYAHFFITTAAQYLKDTLPPLADLLLHPAIPEEEFDRERDVVLEEIHACYDNPDWLGFQALSESVYQRHPYGRSVLGTEEHLMTNSAHQMRCFHSTHYQPENMTVVIVGGVDQESALNLINESFQDFPTPMECPPFEVQAEPPITGVRRQELYLPRLEQARLLMAWVGPSVDQLRDAYGLDLLSVLLADGRSSRLVRELREEQRLVLSIGSNFSLQRDSSLFTISACLEPQYLEQVEELICDRLFQLQKEPLSPRELSRCQRLLCNDYTFSTETASQLAGLYGYYNTIATADIAVTYPKQIQTFTVSDLMHLAQQYLSPHHYAVTVMKPMTEEEMG</sequence>
<dbReference type="EMBL" id="CP003630">
    <property type="protein sequence ID" value="AFZ21727.1"/>
    <property type="molecule type" value="Genomic_DNA"/>
</dbReference>
<dbReference type="PANTHER" id="PTHR11851:SF49">
    <property type="entry name" value="MITOCHONDRIAL-PROCESSING PEPTIDASE SUBUNIT ALPHA"/>
    <property type="match status" value="1"/>
</dbReference>
<evidence type="ECO:0000256" key="1">
    <source>
        <dbReference type="ARBA" id="ARBA00007261"/>
    </source>
</evidence>
<dbReference type="Proteomes" id="UP000010471">
    <property type="component" value="Chromosome"/>
</dbReference>
<keyword evidence="6" id="KW-1185">Reference proteome</keyword>
<evidence type="ECO:0000259" key="3">
    <source>
        <dbReference type="Pfam" id="PF00675"/>
    </source>
</evidence>
<dbReference type="GO" id="GO:0046872">
    <property type="term" value="F:metal ion binding"/>
    <property type="evidence" value="ECO:0007669"/>
    <property type="project" value="InterPro"/>
</dbReference>
<dbReference type="eggNOG" id="COG0612">
    <property type="taxonomic scope" value="Bacteria"/>
</dbReference>
<dbReference type="KEGG" id="mic:Mic7113_6133"/>
<dbReference type="Pfam" id="PF05193">
    <property type="entry name" value="Peptidase_M16_C"/>
    <property type="match status" value="1"/>
</dbReference>
<dbReference type="GO" id="GO:0006508">
    <property type="term" value="P:proteolysis"/>
    <property type="evidence" value="ECO:0007669"/>
    <property type="project" value="InterPro"/>
</dbReference>
<feature type="domain" description="Peptidase M16 C-terminal" evidence="4">
    <location>
        <begin position="180"/>
        <end position="355"/>
    </location>
</feature>
<accession>K9WQA2</accession>
<feature type="domain" description="Peptidase M16 N-terminal" evidence="3">
    <location>
        <begin position="24"/>
        <end position="170"/>
    </location>
</feature>
<evidence type="ECO:0000259" key="4">
    <source>
        <dbReference type="Pfam" id="PF05193"/>
    </source>
</evidence>
<dbReference type="InterPro" id="IPR050361">
    <property type="entry name" value="MPP/UQCRC_Complex"/>
</dbReference>
<dbReference type="HOGENOM" id="CLU_009902_3_2_3"/>
<dbReference type="SUPFAM" id="SSF63411">
    <property type="entry name" value="LuxS/MPP-like metallohydrolase"/>
    <property type="match status" value="2"/>
</dbReference>
<name>K9WQA2_9CYAN</name>
<dbReference type="PANTHER" id="PTHR11851">
    <property type="entry name" value="METALLOPROTEASE"/>
    <property type="match status" value="1"/>
</dbReference>
<dbReference type="AlphaFoldDB" id="K9WQA2"/>
<evidence type="ECO:0000313" key="5">
    <source>
        <dbReference type="EMBL" id="AFZ21727.1"/>
    </source>
</evidence>
<dbReference type="Pfam" id="PF00675">
    <property type="entry name" value="Peptidase_M16"/>
    <property type="match status" value="1"/>
</dbReference>
<dbReference type="STRING" id="1173027.Mic7113_6133"/>
<dbReference type="PATRIC" id="fig|1173027.3.peg.6789"/>
<comment type="similarity">
    <text evidence="1 2">Belongs to the peptidase M16 family.</text>
</comment>
<evidence type="ECO:0000256" key="2">
    <source>
        <dbReference type="RuleBase" id="RU004447"/>
    </source>
</evidence>
<proteinExistence type="inferred from homology"/>
<reference evidence="5 6" key="1">
    <citation type="submission" date="2012-06" db="EMBL/GenBank/DDBJ databases">
        <title>Finished chromosome of genome of Microcoleus sp. PCC 7113.</title>
        <authorList>
            <consortium name="US DOE Joint Genome Institute"/>
            <person name="Gugger M."/>
            <person name="Coursin T."/>
            <person name="Rippka R."/>
            <person name="Tandeau De Marsac N."/>
            <person name="Huntemann M."/>
            <person name="Wei C.-L."/>
            <person name="Han J."/>
            <person name="Detter J.C."/>
            <person name="Han C."/>
            <person name="Tapia R."/>
            <person name="Chen A."/>
            <person name="Kyrpides N."/>
            <person name="Mavromatis K."/>
            <person name="Markowitz V."/>
            <person name="Szeto E."/>
            <person name="Ivanova N."/>
            <person name="Pagani I."/>
            <person name="Pati A."/>
            <person name="Goodwin L."/>
            <person name="Nordberg H.P."/>
            <person name="Cantor M.N."/>
            <person name="Hua S.X."/>
            <person name="Woyke T."/>
            <person name="Kerfeld C.A."/>
        </authorList>
    </citation>
    <scope>NUCLEOTIDE SEQUENCE [LARGE SCALE GENOMIC DNA]</scope>
    <source>
        <strain evidence="5 6">PCC 7113</strain>
    </source>
</reference>
<dbReference type="OrthoDB" id="9811314at2"/>